<dbReference type="EMBL" id="MGAF01000052">
    <property type="protein sequence ID" value="OGK39315.1"/>
    <property type="molecule type" value="Genomic_DNA"/>
</dbReference>
<proteinExistence type="predicted"/>
<evidence type="ECO:0000256" key="2">
    <source>
        <dbReference type="SAM" id="SignalP"/>
    </source>
</evidence>
<dbReference type="Proteomes" id="UP000179270">
    <property type="component" value="Unassembled WGS sequence"/>
</dbReference>
<keyword evidence="1" id="KW-1133">Transmembrane helix</keyword>
<gene>
    <name evidence="3" type="ORF">A3A74_05060</name>
</gene>
<feature type="signal peptide" evidence="2">
    <location>
        <begin position="1"/>
        <end position="27"/>
    </location>
</feature>
<keyword evidence="2" id="KW-0732">Signal</keyword>
<accession>A0A1F7I7G7</accession>
<evidence type="ECO:0000313" key="3">
    <source>
        <dbReference type="EMBL" id="OGK39315.1"/>
    </source>
</evidence>
<evidence type="ECO:0000256" key="1">
    <source>
        <dbReference type="SAM" id="Phobius"/>
    </source>
</evidence>
<reference evidence="3 4" key="1">
    <citation type="journal article" date="2016" name="Nat. Commun.">
        <title>Thousands of microbial genomes shed light on interconnected biogeochemical processes in an aquifer system.</title>
        <authorList>
            <person name="Anantharaman K."/>
            <person name="Brown C.T."/>
            <person name="Hug L.A."/>
            <person name="Sharon I."/>
            <person name="Castelle C.J."/>
            <person name="Probst A.J."/>
            <person name="Thomas B.C."/>
            <person name="Singh A."/>
            <person name="Wilkins M.J."/>
            <person name="Karaoz U."/>
            <person name="Brodie E.L."/>
            <person name="Williams K.H."/>
            <person name="Hubbard S.S."/>
            <person name="Banfield J.F."/>
        </authorList>
    </citation>
    <scope>NUCLEOTIDE SEQUENCE [LARGE SCALE GENOMIC DNA]</scope>
</reference>
<name>A0A1F7I7G7_9BACT</name>
<keyword evidence="1" id="KW-0812">Transmembrane</keyword>
<feature type="chain" id="PRO_5009529315" description="Ig-like domain-containing protein" evidence="2">
    <location>
        <begin position="28"/>
        <end position="192"/>
    </location>
</feature>
<feature type="transmembrane region" description="Helical" evidence="1">
    <location>
        <begin position="169"/>
        <end position="187"/>
    </location>
</feature>
<sequence>MVTKSRVFAAIISLFLFLTISFVNVFAATNPPDFPSCVNPQGTVIANYPSGSHGIVGTATLYSGTDSVYSISENVVMQCLCPDNGDGIQTNWWKIPEMSGDEIENFKTQGWIFVPDGSVWGLDPAAYLAKNSNFACRSTGGSNSSSSSVGGVSSIGDILALAATGNIRVIYGLIFVGLISMMFGFLLNRRNG</sequence>
<keyword evidence="1" id="KW-0472">Membrane</keyword>
<organism evidence="3 4">
    <name type="scientific">Candidatus Roizmanbacteria bacterium RIFCSPLOWO2_01_FULL_35_13</name>
    <dbReference type="NCBI Taxonomy" id="1802055"/>
    <lineage>
        <taxon>Bacteria</taxon>
        <taxon>Candidatus Roizmaniibacteriota</taxon>
    </lineage>
</organism>
<evidence type="ECO:0008006" key="5">
    <source>
        <dbReference type="Google" id="ProtNLM"/>
    </source>
</evidence>
<dbReference type="AlphaFoldDB" id="A0A1F7I7G7"/>
<comment type="caution">
    <text evidence="3">The sequence shown here is derived from an EMBL/GenBank/DDBJ whole genome shotgun (WGS) entry which is preliminary data.</text>
</comment>
<protein>
    <recommendedName>
        <fullName evidence="5">Ig-like domain-containing protein</fullName>
    </recommendedName>
</protein>
<evidence type="ECO:0000313" key="4">
    <source>
        <dbReference type="Proteomes" id="UP000179270"/>
    </source>
</evidence>